<dbReference type="AlphaFoldDB" id="A0A814V5B7"/>
<feature type="transmembrane region" description="Helical" evidence="5">
    <location>
        <begin position="45"/>
        <end position="68"/>
    </location>
</feature>
<feature type="domain" description="G-protein coupled receptors family 1 profile" evidence="6">
    <location>
        <begin position="24"/>
        <end position="286"/>
    </location>
</feature>
<protein>
    <recommendedName>
        <fullName evidence="6">G-protein coupled receptors family 1 profile domain-containing protein</fullName>
    </recommendedName>
</protein>
<dbReference type="GO" id="GO:0004930">
    <property type="term" value="F:G protein-coupled receptor activity"/>
    <property type="evidence" value="ECO:0007669"/>
    <property type="project" value="InterPro"/>
</dbReference>
<evidence type="ECO:0000256" key="4">
    <source>
        <dbReference type="ARBA" id="ARBA00023136"/>
    </source>
</evidence>
<feature type="transmembrane region" description="Helical" evidence="5">
    <location>
        <begin position="163"/>
        <end position="190"/>
    </location>
</feature>
<feature type="transmembrane region" description="Helical" evidence="5">
    <location>
        <begin position="123"/>
        <end position="143"/>
    </location>
</feature>
<feature type="transmembrane region" description="Helical" evidence="5">
    <location>
        <begin position="223"/>
        <end position="243"/>
    </location>
</feature>
<keyword evidence="9" id="KW-1185">Reference proteome</keyword>
<keyword evidence="4 5" id="KW-0472">Membrane</keyword>
<accession>A0A814V5B7</accession>
<dbReference type="EMBL" id="CAJNOI010000210">
    <property type="protein sequence ID" value="CAF1185508.1"/>
    <property type="molecule type" value="Genomic_DNA"/>
</dbReference>
<keyword evidence="3 5" id="KW-1133">Transmembrane helix</keyword>
<comment type="subcellular location">
    <subcellularLocation>
        <location evidence="1">Membrane</location>
    </subcellularLocation>
</comment>
<evidence type="ECO:0000256" key="2">
    <source>
        <dbReference type="ARBA" id="ARBA00022692"/>
    </source>
</evidence>
<dbReference type="PROSITE" id="PS50262">
    <property type="entry name" value="G_PROTEIN_RECEP_F1_2"/>
    <property type="match status" value="1"/>
</dbReference>
<comment type="caution">
    <text evidence="7">The sequence shown here is derived from an EMBL/GenBank/DDBJ whole genome shotgun (WGS) entry which is preliminary data.</text>
</comment>
<dbReference type="Proteomes" id="UP000663832">
    <property type="component" value="Unassembled WGS sequence"/>
</dbReference>
<feature type="transmembrane region" description="Helical" evidence="5">
    <location>
        <begin position="255"/>
        <end position="276"/>
    </location>
</feature>
<name>A0A814V5B7_9BILA</name>
<proteinExistence type="predicted"/>
<dbReference type="SUPFAM" id="SSF81321">
    <property type="entry name" value="Family A G protein-coupled receptor-like"/>
    <property type="match status" value="1"/>
</dbReference>
<dbReference type="InterPro" id="IPR017452">
    <property type="entry name" value="GPCR_Rhodpsn_7TM"/>
</dbReference>
<evidence type="ECO:0000313" key="9">
    <source>
        <dbReference type="Proteomes" id="UP000663832"/>
    </source>
</evidence>
<sequence length="305" mass="35107">MLNNLFFIINFSLSIVILTVSIILSLITIIIVLKNRQLHTFNQSFMCNSSVATIFHAIVIIIGSIYGFHEDTAINAPSCVLRAYFYLVSLTAICYSKAIQAMSHLFFSVLYKHRFLLTWRTHRILIIINWIIAFVVCVPLIFIDANDSFEIESRSCILSTKTYVFAFCMANVSCLFPYGIIAVVVIIIIIHIRRSTRRVQAIRENSPNTTQKRRREIKLIKQMSAQTATVTLAAPLYLFLIIWHVTQKKSAPEPLYLLSLNSITISLFMLTALQFIMNQEVNQLIRQFFKRCCTFIIMKKSTDQQ</sequence>
<dbReference type="OrthoDB" id="10057246at2759"/>
<evidence type="ECO:0000259" key="6">
    <source>
        <dbReference type="PROSITE" id="PS50262"/>
    </source>
</evidence>
<gene>
    <name evidence="7" type="ORF">BJG266_LOCUS26024</name>
    <name evidence="8" type="ORF">QVE165_LOCUS38722</name>
</gene>
<feature type="transmembrane region" description="Helical" evidence="5">
    <location>
        <begin position="83"/>
        <end position="111"/>
    </location>
</feature>
<evidence type="ECO:0000313" key="7">
    <source>
        <dbReference type="EMBL" id="CAF1185508.1"/>
    </source>
</evidence>
<evidence type="ECO:0000256" key="1">
    <source>
        <dbReference type="ARBA" id="ARBA00004370"/>
    </source>
</evidence>
<dbReference type="Pfam" id="PF00001">
    <property type="entry name" value="7tm_1"/>
    <property type="match status" value="1"/>
</dbReference>
<dbReference type="InterPro" id="IPR000276">
    <property type="entry name" value="GPCR_Rhodpsn"/>
</dbReference>
<organism evidence="7 10">
    <name type="scientific">Adineta steineri</name>
    <dbReference type="NCBI Taxonomy" id="433720"/>
    <lineage>
        <taxon>Eukaryota</taxon>
        <taxon>Metazoa</taxon>
        <taxon>Spiralia</taxon>
        <taxon>Gnathifera</taxon>
        <taxon>Rotifera</taxon>
        <taxon>Eurotatoria</taxon>
        <taxon>Bdelloidea</taxon>
        <taxon>Adinetida</taxon>
        <taxon>Adinetidae</taxon>
        <taxon>Adineta</taxon>
    </lineage>
</organism>
<dbReference type="Proteomes" id="UP000663877">
    <property type="component" value="Unassembled WGS sequence"/>
</dbReference>
<dbReference type="Gene3D" id="1.20.1070.10">
    <property type="entry name" value="Rhodopsin 7-helix transmembrane proteins"/>
    <property type="match status" value="1"/>
</dbReference>
<evidence type="ECO:0000256" key="5">
    <source>
        <dbReference type="SAM" id="Phobius"/>
    </source>
</evidence>
<dbReference type="GO" id="GO:0016020">
    <property type="term" value="C:membrane"/>
    <property type="evidence" value="ECO:0007669"/>
    <property type="project" value="UniProtKB-SubCell"/>
</dbReference>
<reference evidence="7" key="1">
    <citation type="submission" date="2021-02" db="EMBL/GenBank/DDBJ databases">
        <authorList>
            <person name="Nowell W R."/>
        </authorList>
    </citation>
    <scope>NUCLEOTIDE SEQUENCE</scope>
</reference>
<keyword evidence="2 5" id="KW-0812">Transmembrane</keyword>
<feature type="transmembrane region" description="Helical" evidence="5">
    <location>
        <begin position="6"/>
        <end position="33"/>
    </location>
</feature>
<evidence type="ECO:0000313" key="10">
    <source>
        <dbReference type="Proteomes" id="UP000663877"/>
    </source>
</evidence>
<evidence type="ECO:0000313" key="8">
    <source>
        <dbReference type="EMBL" id="CAF1427459.1"/>
    </source>
</evidence>
<dbReference type="EMBL" id="CAJNOM010000420">
    <property type="protein sequence ID" value="CAF1427459.1"/>
    <property type="molecule type" value="Genomic_DNA"/>
</dbReference>
<evidence type="ECO:0000256" key="3">
    <source>
        <dbReference type="ARBA" id="ARBA00022989"/>
    </source>
</evidence>